<dbReference type="Pfam" id="PF08281">
    <property type="entry name" value="Sigma70_r4_2"/>
    <property type="match status" value="1"/>
</dbReference>
<dbReference type="InterPro" id="IPR014284">
    <property type="entry name" value="RNA_pol_sigma-70_dom"/>
</dbReference>
<dbReference type="SUPFAM" id="SSF54427">
    <property type="entry name" value="NTF2-like"/>
    <property type="match status" value="1"/>
</dbReference>
<keyword evidence="3" id="KW-0805">Transcription regulation</keyword>
<dbReference type="InterPro" id="IPR007627">
    <property type="entry name" value="RNA_pol_sigma70_r2"/>
</dbReference>
<dbReference type="SUPFAM" id="SSF88946">
    <property type="entry name" value="Sigma2 domain of RNA polymerase sigma factors"/>
    <property type="match status" value="1"/>
</dbReference>
<dbReference type="InterPro" id="IPR036388">
    <property type="entry name" value="WH-like_DNA-bd_sf"/>
</dbReference>
<dbReference type="SUPFAM" id="SSF88659">
    <property type="entry name" value="Sigma3 and sigma4 domains of RNA polymerase sigma factors"/>
    <property type="match status" value="1"/>
</dbReference>
<keyword evidence="4" id="KW-0731">Sigma factor</keyword>
<dbReference type="PANTHER" id="PTHR30173:SF43">
    <property type="entry name" value="ECF RNA POLYMERASE SIGMA FACTOR SIGI-RELATED"/>
    <property type="match status" value="1"/>
</dbReference>
<dbReference type="Gene3D" id="1.10.10.10">
    <property type="entry name" value="Winged helix-like DNA-binding domain superfamily/Winged helix DNA-binding domain"/>
    <property type="match status" value="1"/>
</dbReference>
<name>A0ABS3U0Q0_9ACTN</name>
<proteinExistence type="inferred from homology"/>
<dbReference type="EMBL" id="JAGFNP010000003">
    <property type="protein sequence ID" value="MBO3732343.1"/>
    <property type="molecule type" value="Genomic_DNA"/>
</dbReference>
<feature type="domain" description="RNA polymerase sigma factor 70 region 4 type 2" evidence="7">
    <location>
        <begin position="111"/>
        <end position="161"/>
    </location>
</feature>
<evidence type="ECO:0000313" key="8">
    <source>
        <dbReference type="EMBL" id="MBO3732343.1"/>
    </source>
</evidence>
<dbReference type="PANTHER" id="PTHR30173">
    <property type="entry name" value="SIGMA 19 FACTOR"/>
    <property type="match status" value="1"/>
</dbReference>
<dbReference type="InterPro" id="IPR013324">
    <property type="entry name" value="RNA_pol_sigma_r3/r4-like"/>
</dbReference>
<dbReference type="Gene3D" id="1.10.1740.10">
    <property type="match status" value="1"/>
</dbReference>
<dbReference type="InterPro" id="IPR052704">
    <property type="entry name" value="ECF_Sigma-70_Domain"/>
</dbReference>
<evidence type="ECO:0000256" key="2">
    <source>
        <dbReference type="ARBA" id="ARBA00011344"/>
    </source>
</evidence>
<reference evidence="8 9" key="1">
    <citation type="submission" date="2021-03" db="EMBL/GenBank/DDBJ databases">
        <title>Glycomyces sp. nov., a novel actinomycete isolated from soil.</title>
        <authorList>
            <person name="Yang X."/>
            <person name="Xu X."/>
        </authorList>
    </citation>
    <scope>NUCLEOTIDE SEQUENCE [LARGE SCALE GENOMIC DNA]</scope>
    <source>
        <strain evidence="8 9">NEAU-S30</strain>
    </source>
</reference>
<feature type="domain" description="RNA polymerase sigma-70 region 2" evidence="6">
    <location>
        <begin position="11"/>
        <end position="75"/>
    </location>
</feature>
<keyword evidence="9" id="KW-1185">Reference proteome</keyword>
<dbReference type="NCBIfam" id="TIGR02937">
    <property type="entry name" value="sigma70-ECF"/>
    <property type="match status" value="1"/>
</dbReference>
<dbReference type="Proteomes" id="UP000681341">
    <property type="component" value="Unassembled WGS sequence"/>
</dbReference>
<comment type="similarity">
    <text evidence="1">Belongs to the sigma-70 factor family. ECF subfamily.</text>
</comment>
<protein>
    <submittedName>
        <fullName evidence="8">Sigma-70 family RNA polymerase sigma factor</fullName>
    </submittedName>
</protein>
<organism evidence="8 9">
    <name type="scientific">Glycomyces niveus</name>
    <dbReference type="NCBI Taxonomy" id="2820287"/>
    <lineage>
        <taxon>Bacteria</taxon>
        <taxon>Bacillati</taxon>
        <taxon>Actinomycetota</taxon>
        <taxon>Actinomycetes</taxon>
        <taxon>Glycomycetales</taxon>
        <taxon>Glycomycetaceae</taxon>
        <taxon>Glycomyces</taxon>
    </lineage>
</organism>
<evidence type="ECO:0000256" key="4">
    <source>
        <dbReference type="ARBA" id="ARBA00023082"/>
    </source>
</evidence>
<comment type="subunit">
    <text evidence="2">Interacts transiently with the RNA polymerase catalytic core formed by RpoA, RpoB, RpoC and RpoZ (2 alpha, 1 beta, 1 beta' and 1 omega subunit) to form the RNA polymerase holoenzyme that can initiate transcription.</text>
</comment>
<evidence type="ECO:0000256" key="5">
    <source>
        <dbReference type="ARBA" id="ARBA00023163"/>
    </source>
</evidence>
<dbReference type="InterPro" id="IPR013325">
    <property type="entry name" value="RNA_pol_sigma_r2"/>
</dbReference>
<dbReference type="InterPro" id="IPR013249">
    <property type="entry name" value="RNA_pol_sigma70_r4_t2"/>
</dbReference>
<dbReference type="RefSeq" id="WP_208495166.1">
    <property type="nucleotide sequence ID" value="NZ_JAGFNP010000003.1"/>
</dbReference>
<dbReference type="InterPro" id="IPR032710">
    <property type="entry name" value="NTF2-like_dom_sf"/>
</dbReference>
<keyword evidence="5" id="KW-0804">Transcription</keyword>
<evidence type="ECO:0000256" key="1">
    <source>
        <dbReference type="ARBA" id="ARBA00010641"/>
    </source>
</evidence>
<dbReference type="Pfam" id="PF04542">
    <property type="entry name" value="Sigma70_r2"/>
    <property type="match status" value="1"/>
</dbReference>
<evidence type="ECO:0000259" key="6">
    <source>
        <dbReference type="Pfam" id="PF04542"/>
    </source>
</evidence>
<sequence length="294" mass="31807">MSGKNFSADVFERHRGHLRAVAFRMLGSLSEAEDAVQEAWLKADRAGADGVENIAGWLTTVVARVCLDQLRSRKSRREDALDGQEDEPGVRVFRRVDPEAEALLADAVGQAMLVVLDALSPVERLAFVLHDMFGVPFADIAPIVERTPETTQRLASRARRRVRGKSDVDDSDRMRRYRAVDAFLRAAREGEFATLLSLLDPSVTLRLDARALELSPNPEAFGAEAVAATFSGSAMLAHAVLLDGEVGIAVVTPRGSRLLMVMTLAFDGDRITGIHAVGAPDRLAALEIAVPDAG</sequence>
<evidence type="ECO:0000313" key="9">
    <source>
        <dbReference type="Proteomes" id="UP000681341"/>
    </source>
</evidence>
<accession>A0ABS3U0Q0</accession>
<comment type="caution">
    <text evidence="8">The sequence shown here is derived from an EMBL/GenBank/DDBJ whole genome shotgun (WGS) entry which is preliminary data.</text>
</comment>
<evidence type="ECO:0000259" key="7">
    <source>
        <dbReference type="Pfam" id="PF08281"/>
    </source>
</evidence>
<evidence type="ECO:0000256" key="3">
    <source>
        <dbReference type="ARBA" id="ARBA00023015"/>
    </source>
</evidence>
<gene>
    <name evidence="8" type="ORF">J5V16_05865</name>
</gene>